<evidence type="ECO:0008006" key="6">
    <source>
        <dbReference type="Google" id="ProtNLM"/>
    </source>
</evidence>
<keyword evidence="3" id="KW-0472">Membrane</keyword>
<feature type="compositionally biased region" description="Pro residues" evidence="2">
    <location>
        <begin position="445"/>
        <end position="455"/>
    </location>
</feature>
<comment type="caution">
    <text evidence="4">The sequence shown here is derived from an EMBL/GenBank/DDBJ whole genome shotgun (WGS) entry which is preliminary data.</text>
</comment>
<evidence type="ECO:0000313" key="4">
    <source>
        <dbReference type="EMBL" id="NYF38981.1"/>
    </source>
</evidence>
<dbReference type="Gene3D" id="2.40.10.10">
    <property type="entry name" value="Trypsin-like serine proteases"/>
    <property type="match status" value="1"/>
</dbReference>
<accession>A0A852UYT3</accession>
<keyword evidence="3" id="KW-1133">Transmembrane helix</keyword>
<feature type="compositionally biased region" description="Polar residues" evidence="2">
    <location>
        <begin position="547"/>
        <end position="558"/>
    </location>
</feature>
<feature type="compositionally biased region" description="Basic and acidic residues" evidence="2">
    <location>
        <begin position="361"/>
        <end position="372"/>
    </location>
</feature>
<feature type="repeat" description="TPR" evidence="1">
    <location>
        <begin position="318"/>
        <end position="351"/>
    </location>
</feature>
<feature type="transmembrane region" description="Helical" evidence="3">
    <location>
        <begin position="389"/>
        <end position="411"/>
    </location>
</feature>
<reference evidence="4 5" key="1">
    <citation type="submission" date="2020-07" db="EMBL/GenBank/DDBJ databases">
        <title>Sequencing the genomes of 1000 actinobacteria strains.</title>
        <authorList>
            <person name="Klenk H.-P."/>
        </authorList>
    </citation>
    <scope>NUCLEOTIDE SEQUENCE [LARGE SCALE GENOMIC DNA]</scope>
    <source>
        <strain evidence="4 5">DSM 45763</strain>
    </source>
</reference>
<dbReference type="PROSITE" id="PS50005">
    <property type="entry name" value="TPR"/>
    <property type="match status" value="1"/>
</dbReference>
<protein>
    <recommendedName>
        <fullName evidence="6">Trypsin-like peptidase domain-containing protein</fullName>
    </recommendedName>
</protein>
<dbReference type="Proteomes" id="UP000576393">
    <property type="component" value="Unassembled WGS sequence"/>
</dbReference>
<feature type="compositionally biased region" description="Gly residues" evidence="2">
    <location>
        <begin position="534"/>
        <end position="544"/>
    </location>
</feature>
<feature type="compositionally biased region" description="Low complexity" evidence="2">
    <location>
        <begin position="417"/>
        <end position="435"/>
    </location>
</feature>
<evidence type="ECO:0000256" key="2">
    <source>
        <dbReference type="SAM" id="MobiDB-lite"/>
    </source>
</evidence>
<feature type="compositionally biased region" description="Basic and acidic residues" evidence="2">
    <location>
        <begin position="245"/>
        <end position="259"/>
    </location>
</feature>
<keyword evidence="1" id="KW-0802">TPR repeat</keyword>
<dbReference type="EMBL" id="JACCCO010000001">
    <property type="protein sequence ID" value="NYF38981.1"/>
    <property type="molecule type" value="Genomic_DNA"/>
</dbReference>
<feature type="region of interest" description="Disordered" evidence="2">
    <location>
        <begin position="240"/>
        <end position="259"/>
    </location>
</feature>
<feature type="region of interest" description="Disordered" evidence="2">
    <location>
        <begin position="361"/>
        <end position="381"/>
    </location>
</feature>
<evidence type="ECO:0000256" key="3">
    <source>
        <dbReference type="SAM" id="Phobius"/>
    </source>
</evidence>
<dbReference type="SUPFAM" id="SSF50494">
    <property type="entry name" value="Trypsin-like serine proteases"/>
    <property type="match status" value="1"/>
</dbReference>
<feature type="region of interest" description="Disordered" evidence="2">
    <location>
        <begin position="179"/>
        <end position="215"/>
    </location>
</feature>
<dbReference type="AlphaFoldDB" id="A0A852UYT3"/>
<proteinExistence type="predicted"/>
<keyword evidence="3" id="KW-0812">Transmembrane</keyword>
<organism evidence="4 5">
    <name type="scientific">Streptosporangium sandarakinum</name>
    <dbReference type="NCBI Taxonomy" id="1260955"/>
    <lineage>
        <taxon>Bacteria</taxon>
        <taxon>Bacillati</taxon>
        <taxon>Actinomycetota</taxon>
        <taxon>Actinomycetes</taxon>
        <taxon>Streptosporangiales</taxon>
        <taxon>Streptosporangiaceae</taxon>
        <taxon>Streptosporangium</taxon>
    </lineage>
</organism>
<keyword evidence="5" id="KW-1185">Reference proteome</keyword>
<dbReference type="InterPro" id="IPR019734">
    <property type="entry name" value="TPR_rpt"/>
</dbReference>
<evidence type="ECO:0000256" key="1">
    <source>
        <dbReference type="PROSITE-ProRule" id="PRU00339"/>
    </source>
</evidence>
<gene>
    <name evidence="4" type="ORF">HDA43_001140</name>
</gene>
<feature type="region of interest" description="Disordered" evidence="2">
    <location>
        <begin position="417"/>
        <end position="560"/>
    </location>
</feature>
<sequence>MRRLGSALVFLGGLGVVVAMTAPALAHEHPSGITDLVTPAVVRVEATARVDVTLLDHIGELVHVERSYEVPIGSGTGTVVTPEGTVVTLTRVVKSAKDVEVYAANRIFAEHHKVKIPADFERHHAKDDRIDHHLQECYPPKRPTATCIFDVTTEIRVFPNISPPDRKGFKAEIVTTADSPDGPAVLAPAGRADGGTGMPTAPLAASVPDKEGSPVSVAGFTGRPAANLPETVDIAHLRAGGAGEGGRRFKDPEGKADEPKKLGALIDRGLLGGPVIEDHKGEVVGLLAGGGDDARMLGIREVARALAEARVTPRRGPIDAAFEQALTRFHTGYYGDAVPAFQRVLELYPGHTVAATRLKEAQAKRGTAEDKGAAQARSSLADDRRGPPLWMFLAAGGVLVAAVLAAALLLWRRGAATEAPGASGKSGASGTSEGPSGEETEVAGPPTPVPPPFRPPAEAADPTVAVNRSFPALPRTPSGPGRSVLVARDPGADPGGTGARSAETGGTGARSAETGGTGARSADTGGTGARSAETGGGAAEGRGPGTLSEQETRPTGTGPQRYCTACGMRLGPAHRFCGYCGHPCET</sequence>
<evidence type="ECO:0000313" key="5">
    <source>
        <dbReference type="Proteomes" id="UP000576393"/>
    </source>
</evidence>
<dbReference type="RefSeq" id="WP_179818661.1">
    <property type="nucleotide sequence ID" value="NZ_JACCCO010000001.1"/>
</dbReference>
<name>A0A852UYT3_9ACTN</name>
<dbReference type="InterPro" id="IPR009003">
    <property type="entry name" value="Peptidase_S1_PA"/>
</dbReference>
<dbReference type="InterPro" id="IPR043504">
    <property type="entry name" value="Peptidase_S1_PA_chymotrypsin"/>
</dbReference>